<dbReference type="InterPro" id="IPR031358">
    <property type="entry name" value="Stealth_CR1"/>
</dbReference>
<feature type="domain" description="Stealth protein CR1 conserved region 1" evidence="5">
    <location>
        <begin position="4"/>
        <end position="24"/>
    </location>
</feature>
<organism evidence="6 7">
    <name type="scientific">Candidatus Nanosyncoccus nanoralicus</name>
    <dbReference type="NCBI Taxonomy" id="2171996"/>
    <lineage>
        <taxon>Bacteria</taxon>
        <taxon>Candidatus Saccharimonadota</taxon>
        <taxon>Candidatus Nanosyncoccalia</taxon>
        <taxon>Candidatus Nanosyncoccales</taxon>
        <taxon>Candidatus Nanosyncoccaceae</taxon>
        <taxon>Candidatus Nanosyncoccus</taxon>
    </lineage>
</organism>
<reference evidence="6 7" key="2">
    <citation type="journal article" date="2020" name="Cell Rep.">
        <title>Acquisition and Adaptation of Ultra-small Parasitic Reduced Genome Bacteria to Mammalian Hosts.</title>
        <authorList>
            <person name="McLean J.S."/>
            <person name="Bor B."/>
            <person name="Kerns K.A."/>
            <person name="Liu Q."/>
            <person name="To T.T."/>
            <person name="Solden L."/>
            <person name="Hendrickson E.L."/>
            <person name="Wrighton K."/>
            <person name="Shi W."/>
            <person name="He X."/>
        </authorList>
    </citation>
    <scope>NUCLEOTIDE SEQUENCE [LARGE SCALE GENOMIC DNA]</scope>
    <source>
        <strain evidence="6 7">TM7_KMM_G3_1_HOT_351</strain>
    </source>
</reference>
<dbReference type="RefSeq" id="WP_129605138.1">
    <property type="nucleotide sequence ID" value="NZ_PRLL01000021.1"/>
</dbReference>
<evidence type="ECO:0000256" key="1">
    <source>
        <dbReference type="ARBA" id="ARBA00007583"/>
    </source>
</evidence>
<evidence type="ECO:0000256" key="3">
    <source>
        <dbReference type="ARBA" id="ARBA00023169"/>
    </source>
</evidence>
<dbReference type="EMBL" id="PRLL01000021">
    <property type="protein sequence ID" value="RYC73227.1"/>
    <property type="molecule type" value="Genomic_DNA"/>
</dbReference>
<evidence type="ECO:0000259" key="4">
    <source>
        <dbReference type="Pfam" id="PF11380"/>
    </source>
</evidence>
<proteinExistence type="inferred from homology"/>
<evidence type="ECO:0000313" key="6">
    <source>
        <dbReference type="EMBL" id="RYC73227.1"/>
    </source>
</evidence>
<accession>A0ABY0FJI5</accession>
<dbReference type="GO" id="GO:0016740">
    <property type="term" value="F:transferase activity"/>
    <property type="evidence" value="ECO:0007669"/>
    <property type="project" value="UniProtKB-KW"/>
</dbReference>
<dbReference type="Proteomes" id="UP001191004">
    <property type="component" value="Unassembled WGS sequence"/>
</dbReference>
<gene>
    <name evidence="6" type="primary">cpsY</name>
    <name evidence="6" type="ORF">G3KMM_00487</name>
</gene>
<dbReference type="InterPro" id="IPR021520">
    <property type="entry name" value="Stealth_CR2"/>
</dbReference>
<dbReference type="EC" id="2.7.-.-" evidence="6"/>
<evidence type="ECO:0000259" key="5">
    <source>
        <dbReference type="Pfam" id="PF17101"/>
    </source>
</evidence>
<evidence type="ECO:0000256" key="2">
    <source>
        <dbReference type="ARBA" id="ARBA00022679"/>
    </source>
</evidence>
<dbReference type="Pfam" id="PF11380">
    <property type="entry name" value="Stealth_CR2"/>
    <property type="match status" value="1"/>
</dbReference>
<keyword evidence="3" id="KW-0270">Exopolysaccharide synthesis</keyword>
<name>A0ABY0FJI5_9BACT</name>
<dbReference type="PANTHER" id="PTHR24045:SF0">
    <property type="entry name" value="N-ACETYLGLUCOSAMINE-1-PHOSPHOTRANSFERASE SUBUNITS ALPHA_BETA"/>
    <property type="match status" value="1"/>
</dbReference>
<dbReference type="InterPro" id="IPR047141">
    <property type="entry name" value="Stealth"/>
</dbReference>
<dbReference type="PANTHER" id="PTHR24045">
    <property type="match status" value="1"/>
</dbReference>
<evidence type="ECO:0000313" key="7">
    <source>
        <dbReference type="Proteomes" id="UP001191004"/>
    </source>
</evidence>
<keyword evidence="7" id="KW-1185">Reference proteome</keyword>
<protein>
    <submittedName>
        <fullName evidence="6">Exopolysaccharide phosphotransferase CpsY</fullName>
        <ecNumber evidence="6">2.7.-.-</ecNumber>
    </submittedName>
</protein>
<feature type="domain" description="Stealth protein CR2 conserved region 2" evidence="4">
    <location>
        <begin position="48"/>
        <end position="150"/>
    </location>
</feature>
<reference evidence="6 7" key="1">
    <citation type="journal article" date="2018" name="bioRxiv">
        <title>Evidence of independent acquisition and adaption of ultra-small bacteria to human hosts across the highly diverse yet reduced genomes of the phylum Saccharibacteria.</title>
        <authorList>
            <person name="McLean J.S."/>
            <person name="Bor B."/>
            <person name="To T.T."/>
            <person name="Liu Q."/>
            <person name="Kearns K.A."/>
            <person name="Solden L.M."/>
            <person name="Wrighton K.C."/>
            <person name="He X."/>
            <person name="Shi W."/>
        </authorList>
    </citation>
    <scope>NUCLEOTIDE SEQUENCE [LARGE SCALE GENOMIC DNA]</scope>
    <source>
        <strain evidence="6 7">TM7_KMM_G3_1_HOT_351</strain>
    </source>
</reference>
<comment type="caution">
    <text evidence="6">The sequence shown here is derived from an EMBL/GenBank/DDBJ whole genome shotgun (WGS) entry which is preliminary data.</text>
</comment>
<sequence length="361" mass="42830">MSQPKIDFVITWVDGTDPIWLAEKMRTLQETDFSEAQKTDSSDLRFRNDFDFLRFCFGCVEKFAPWVNQIFFVTYGHMPSWLNLNHSKLKIIRHEDFIPREFLPTFNSHTIENHLHLIPGLSEYFVYFNDDFYLLKTTKPTDFFVKAGSKKSTKSQNHLKNSAETYLPRAFFAENILINNPSRDIFPYIQMNNMALINQKYRKSDFYRQHFSKAYHLKYGMFNFRNLLLSPWKEFSLIYDPHCATSYLKSTFQKTWKSSGDILAETSVHRFRSSQDISHLIFFYTQLLEGNFVPRSPRFSYHTMLSSDERNNQKIVQYIKQQKYHILCINDGEVKNPTKTKTALEQAFAEILPEKSQFEKS</sequence>
<dbReference type="Pfam" id="PF17101">
    <property type="entry name" value="Stealth_CR1"/>
    <property type="match status" value="1"/>
</dbReference>
<comment type="similarity">
    <text evidence="1">Belongs to the stealth family.</text>
</comment>
<keyword evidence="2 6" id="KW-0808">Transferase</keyword>